<feature type="compositionally biased region" description="Pro residues" evidence="1">
    <location>
        <begin position="431"/>
        <end position="442"/>
    </location>
</feature>
<dbReference type="EMBL" id="JAGTJJ010000060">
    <property type="protein sequence ID" value="MDC3987907.1"/>
    <property type="molecule type" value="Genomic_DNA"/>
</dbReference>
<proteinExistence type="predicted"/>
<name>A0A9X4AZ80_9BACT</name>
<dbReference type="Proteomes" id="UP001151081">
    <property type="component" value="Unassembled WGS sequence"/>
</dbReference>
<dbReference type="AlphaFoldDB" id="A0A9X4AZ80"/>
<dbReference type="RefSeq" id="WP_272427462.1">
    <property type="nucleotide sequence ID" value="NZ_JAGTJJ010000060.1"/>
</dbReference>
<comment type="caution">
    <text evidence="2">The sequence shown here is derived from an EMBL/GenBank/DDBJ whole genome shotgun (WGS) entry which is preliminary data.</text>
</comment>
<evidence type="ECO:0000313" key="2">
    <source>
        <dbReference type="EMBL" id="MDC3987907.1"/>
    </source>
</evidence>
<feature type="region of interest" description="Disordered" evidence="1">
    <location>
        <begin position="360"/>
        <end position="442"/>
    </location>
</feature>
<feature type="region of interest" description="Disordered" evidence="1">
    <location>
        <begin position="284"/>
        <end position="332"/>
    </location>
</feature>
<feature type="compositionally biased region" description="Low complexity" evidence="1">
    <location>
        <begin position="360"/>
        <end position="376"/>
    </location>
</feature>
<evidence type="ECO:0000256" key="1">
    <source>
        <dbReference type="SAM" id="MobiDB-lite"/>
    </source>
</evidence>
<protein>
    <submittedName>
        <fullName evidence="2">Uncharacterized protein</fullName>
    </submittedName>
</protein>
<organism evidence="2 3">
    <name type="scientific">Polyangium jinanense</name>
    <dbReference type="NCBI Taxonomy" id="2829994"/>
    <lineage>
        <taxon>Bacteria</taxon>
        <taxon>Pseudomonadati</taxon>
        <taxon>Myxococcota</taxon>
        <taxon>Polyangia</taxon>
        <taxon>Polyangiales</taxon>
        <taxon>Polyangiaceae</taxon>
        <taxon>Polyangium</taxon>
    </lineage>
</organism>
<evidence type="ECO:0000313" key="3">
    <source>
        <dbReference type="Proteomes" id="UP001151081"/>
    </source>
</evidence>
<reference evidence="2 3" key="1">
    <citation type="submission" date="2021-04" db="EMBL/GenBank/DDBJ databases">
        <title>Genome analysis of Polyangium sp.</title>
        <authorList>
            <person name="Li Y."/>
            <person name="Wang J."/>
        </authorList>
    </citation>
    <scope>NUCLEOTIDE SEQUENCE [LARGE SCALE GENOMIC DNA]</scope>
    <source>
        <strain evidence="2 3">SDU14</strain>
    </source>
</reference>
<accession>A0A9X4AZ80</accession>
<feature type="compositionally biased region" description="Basic and acidic residues" evidence="1">
    <location>
        <begin position="286"/>
        <end position="301"/>
    </location>
</feature>
<feature type="compositionally biased region" description="Pro residues" evidence="1">
    <location>
        <begin position="389"/>
        <end position="398"/>
    </location>
</feature>
<sequence>MAPTYKAPADVAWYHFLHGNVPGHQIDFIYHPEVPQGPLSRQHFGHLSRLLKYIEPRTTSDCAFAIGNLSRDDTQHEPGRGGVALIFGLRIRGARDHAGRQDPPFSHAIVAIERDLDAAFVCRAALEFRARLFERTAVTAEGHGWYHTYARRGEDPAAALPLLQAYKASFDGLPSAGPGTRSLRWAVAEEVKLPGRIVIVHDDDTPFEGIAACAARIAAVLYRSNIKWTALSNGRESDLPNGITIRFLPASEVGPQPAGTPVFPLERVPHDEDELARELFGATPVRGHEGPERGRGWRDQYRGPATSLLVGEEPTRAESAGPSAEMPPPSATKRWPWAGLGAVVAMGCFGMYLLRGANPGAPSAPGSPAQLLAPGAEAAPPSVAKPDVLPLPSPPSEKPPVQEKASASVAEQDVASSNKQAKTRSPKVSRKPPPVVGGPPRF</sequence>
<feature type="compositionally biased region" description="Basic residues" evidence="1">
    <location>
        <begin position="421"/>
        <end position="430"/>
    </location>
</feature>
<keyword evidence="3" id="KW-1185">Reference proteome</keyword>
<gene>
    <name evidence="2" type="ORF">KEG57_46005</name>
</gene>